<dbReference type="Proteomes" id="UP001648503">
    <property type="component" value="Unassembled WGS sequence"/>
</dbReference>
<gene>
    <name evidence="1" type="ORF">BASA50_010623</name>
</gene>
<accession>A0ABQ8F0V3</accession>
<reference evidence="1 2" key="1">
    <citation type="submission" date="2021-02" db="EMBL/GenBank/DDBJ databases">
        <title>Variation within the Batrachochytrium salamandrivorans European outbreak.</title>
        <authorList>
            <person name="Kelly M."/>
            <person name="Pasmans F."/>
            <person name="Shea T.P."/>
            <person name="Munoz J.F."/>
            <person name="Carranza S."/>
            <person name="Cuomo C.A."/>
            <person name="Martel A."/>
        </authorList>
    </citation>
    <scope>NUCLEOTIDE SEQUENCE [LARGE SCALE GENOMIC DNA]</scope>
    <source>
        <strain evidence="1 2">AMFP18/2</strain>
    </source>
</reference>
<comment type="caution">
    <text evidence="1">The sequence shown here is derived from an EMBL/GenBank/DDBJ whole genome shotgun (WGS) entry which is preliminary data.</text>
</comment>
<protein>
    <submittedName>
        <fullName evidence="1">Uncharacterized protein</fullName>
    </submittedName>
</protein>
<evidence type="ECO:0000313" key="2">
    <source>
        <dbReference type="Proteomes" id="UP001648503"/>
    </source>
</evidence>
<proteinExistence type="predicted"/>
<evidence type="ECO:0000313" key="1">
    <source>
        <dbReference type="EMBL" id="KAH6588661.1"/>
    </source>
</evidence>
<name>A0ABQ8F0V3_9FUNG</name>
<organism evidence="1 2">
    <name type="scientific">Batrachochytrium salamandrivorans</name>
    <dbReference type="NCBI Taxonomy" id="1357716"/>
    <lineage>
        <taxon>Eukaryota</taxon>
        <taxon>Fungi</taxon>
        <taxon>Fungi incertae sedis</taxon>
        <taxon>Chytridiomycota</taxon>
        <taxon>Chytridiomycota incertae sedis</taxon>
        <taxon>Chytridiomycetes</taxon>
        <taxon>Rhizophydiales</taxon>
        <taxon>Rhizophydiales incertae sedis</taxon>
        <taxon>Batrachochytrium</taxon>
    </lineage>
</organism>
<dbReference type="EMBL" id="JAFCIX010000496">
    <property type="protein sequence ID" value="KAH6588661.1"/>
    <property type="molecule type" value="Genomic_DNA"/>
</dbReference>
<sequence>MQLKYCTLRFCTVSLQALEIKQVAGSARPGISTIVMAPSARVNPNANITGQTGHIDDMSEMYGSEHDSWNSDYSDGSIVASQPGSLPPKALADSLSALTIPIHDPAFFFTLKGFINLVVAPFFQGMFHGLGEGIARILVGRWVGIDPLTALAGRRRDVSQRTTQSKEHPTESSFLARWFKPILSSSTPSAIDIESGNG</sequence>
<keyword evidence="2" id="KW-1185">Reference proteome</keyword>